<dbReference type="Gene3D" id="2.60.20.10">
    <property type="entry name" value="Crystallins"/>
    <property type="match status" value="1"/>
</dbReference>
<name>A0A9P4LVM2_9PEZI</name>
<evidence type="ECO:0000313" key="2">
    <source>
        <dbReference type="EMBL" id="KAF2086087.1"/>
    </source>
</evidence>
<evidence type="ECO:0000313" key="3">
    <source>
        <dbReference type="Proteomes" id="UP000799776"/>
    </source>
</evidence>
<keyword evidence="3" id="KW-1185">Reference proteome</keyword>
<dbReference type="EMBL" id="ML978726">
    <property type="protein sequence ID" value="KAF2086087.1"/>
    <property type="molecule type" value="Genomic_DNA"/>
</dbReference>
<feature type="chain" id="PRO_5040392802" evidence="1">
    <location>
        <begin position="21"/>
        <end position="145"/>
    </location>
</feature>
<dbReference type="AlphaFoldDB" id="A0A9P4LVM2"/>
<protein>
    <submittedName>
        <fullName evidence="2">Uncharacterized protein</fullName>
    </submittedName>
</protein>
<comment type="caution">
    <text evidence="2">The sequence shown here is derived from an EMBL/GenBank/DDBJ whole genome shotgun (WGS) entry which is preliminary data.</text>
</comment>
<proteinExistence type="predicted"/>
<organism evidence="2 3">
    <name type="scientific">Saccharata proteae CBS 121410</name>
    <dbReference type="NCBI Taxonomy" id="1314787"/>
    <lineage>
        <taxon>Eukaryota</taxon>
        <taxon>Fungi</taxon>
        <taxon>Dikarya</taxon>
        <taxon>Ascomycota</taxon>
        <taxon>Pezizomycotina</taxon>
        <taxon>Dothideomycetes</taxon>
        <taxon>Dothideomycetes incertae sedis</taxon>
        <taxon>Botryosphaeriales</taxon>
        <taxon>Saccharataceae</taxon>
        <taxon>Saccharata</taxon>
    </lineage>
</organism>
<sequence length="145" mass="15940">MRITTPLLLTLPLLPPSTLSLPTPPASFSNRPGIYANTFDSNSTRLPTLYAGLSDPNMYGAYFCTDTNWGGQCLWSQRLLDYCVTLGDPWLDSISSFGPDPGFTCALFETPACDGDDLELAYPGTPFLPGVGWNDRAQSFRCWRT</sequence>
<dbReference type="Proteomes" id="UP000799776">
    <property type="component" value="Unassembled WGS sequence"/>
</dbReference>
<reference evidence="2" key="1">
    <citation type="journal article" date="2020" name="Stud. Mycol.">
        <title>101 Dothideomycetes genomes: a test case for predicting lifestyles and emergence of pathogens.</title>
        <authorList>
            <person name="Haridas S."/>
            <person name="Albert R."/>
            <person name="Binder M."/>
            <person name="Bloem J."/>
            <person name="Labutti K."/>
            <person name="Salamov A."/>
            <person name="Andreopoulos B."/>
            <person name="Baker S."/>
            <person name="Barry K."/>
            <person name="Bills G."/>
            <person name="Bluhm B."/>
            <person name="Cannon C."/>
            <person name="Castanera R."/>
            <person name="Culley D."/>
            <person name="Daum C."/>
            <person name="Ezra D."/>
            <person name="Gonzalez J."/>
            <person name="Henrissat B."/>
            <person name="Kuo A."/>
            <person name="Liang C."/>
            <person name="Lipzen A."/>
            <person name="Lutzoni F."/>
            <person name="Magnuson J."/>
            <person name="Mondo S."/>
            <person name="Nolan M."/>
            <person name="Ohm R."/>
            <person name="Pangilinan J."/>
            <person name="Park H.-J."/>
            <person name="Ramirez L."/>
            <person name="Alfaro M."/>
            <person name="Sun H."/>
            <person name="Tritt A."/>
            <person name="Yoshinaga Y."/>
            <person name="Zwiers L.-H."/>
            <person name="Turgeon B."/>
            <person name="Goodwin S."/>
            <person name="Spatafora J."/>
            <person name="Crous P."/>
            <person name="Grigoriev I."/>
        </authorList>
    </citation>
    <scope>NUCLEOTIDE SEQUENCE</scope>
    <source>
        <strain evidence="2">CBS 121410</strain>
    </source>
</reference>
<evidence type="ECO:0000256" key="1">
    <source>
        <dbReference type="SAM" id="SignalP"/>
    </source>
</evidence>
<dbReference type="OrthoDB" id="2910287at2759"/>
<gene>
    <name evidence="2" type="ORF">K490DRAFT_58077</name>
</gene>
<keyword evidence="1" id="KW-0732">Signal</keyword>
<accession>A0A9P4LVM2</accession>
<feature type="signal peptide" evidence="1">
    <location>
        <begin position="1"/>
        <end position="20"/>
    </location>
</feature>